<feature type="domain" description="LysM" evidence="1">
    <location>
        <begin position="185"/>
        <end position="232"/>
    </location>
</feature>
<dbReference type="Gene3D" id="3.10.350.10">
    <property type="entry name" value="LysM domain"/>
    <property type="match status" value="1"/>
</dbReference>
<sequence length="240" mass="25645">MARSSRGAGKSLVRATLAIHEPPVGTSTSPGGIIKTFGFEFNPAQLSIARRADWKSSAAPIERDGALPEFLGTHPREMSVEIFLDRSDDPDSNDVMKKVESLLACCEVTSKSIAAKQPSPPWVVFQWGSFSTANFTAYVASADVSYSLFGTSGMPIRASCRLQLHEIPSKTAGQNPTSGALTAQRVHRVVAGDSLQSLAWREYGNAAAWRAIADANGIDDPGWLPTGTELVLPAAEEVRS</sequence>
<dbReference type="Proteomes" id="UP000653411">
    <property type="component" value="Unassembled WGS sequence"/>
</dbReference>
<dbReference type="Pfam" id="PF19266">
    <property type="entry name" value="CIS_tube"/>
    <property type="match status" value="1"/>
</dbReference>
<gene>
    <name evidence="2" type="ORF">GCM10011578_027840</name>
</gene>
<keyword evidence="3" id="KW-1185">Reference proteome</keyword>
<dbReference type="EMBL" id="BMML01000005">
    <property type="protein sequence ID" value="GGN04548.1"/>
    <property type="molecule type" value="Genomic_DNA"/>
</dbReference>
<protein>
    <submittedName>
        <fullName evidence="2">Peptidase M23</fullName>
    </submittedName>
</protein>
<proteinExistence type="predicted"/>
<dbReference type="Pfam" id="PF05489">
    <property type="entry name" value="Phage_tail_X"/>
    <property type="match status" value="1"/>
</dbReference>
<reference evidence="2" key="1">
    <citation type="journal article" date="2014" name="Int. J. Syst. Evol. Microbiol.">
        <title>Complete genome sequence of Corynebacterium casei LMG S-19264T (=DSM 44701T), isolated from a smear-ripened cheese.</title>
        <authorList>
            <consortium name="US DOE Joint Genome Institute (JGI-PGF)"/>
            <person name="Walter F."/>
            <person name="Albersmeier A."/>
            <person name="Kalinowski J."/>
            <person name="Ruckert C."/>
        </authorList>
    </citation>
    <scope>NUCLEOTIDE SEQUENCE</scope>
    <source>
        <strain evidence="2">CGMCC 4.7110</strain>
    </source>
</reference>
<dbReference type="InterPro" id="IPR008861">
    <property type="entry name" value="GpX-like"/>
</dbReference>
<dbReference type="PROSITE" id="PS51782">
    <property type="entry name" value="LYSM"/>
    <property type="match status" value="1"/>
</dbReference>
<comment type="caution">
    <text evidence="2">The sequence shown here is derived from an EMBL/GenBank/DDBJ whole genome shotgun (WGS) entry which is preliminary data.</text>
</comment>
<evidence type="ECO:0000259" key="1">
    <source>
        <dbReference type="PROSITE" id="PS51782"/>
    </source>
</evidence>
<reference evidence="2" key="2">
    <citation type="submission" date="2020-09" db="EMBL/GenBank/DDBJ databases">
        <authorList>
            <person name="Sun Q."/>
            <person name="Zhou Y."/>
        </authorList>
    </citation>
    <scope>NUCLEOTIDE SEQUENCE</scope>
    <source>
        <strain evidence="2">CGMCC 4.7110</strain>
    </source>
</reference>
<dbReference type="AlphaFoldDB" id="A0A917XC31"/>
<dbReference type="InterPro" id="IPR036779">
    <property type="entry name" value="LysM_dom_sf"/>
</dbReference>
<name>A0A917XC31_9ACTN</name>
<dbReference type="InterPro" id="IPR018392">
    <property type="entry name" value="LysM"/>
</dbReference>
<evidence type="ECO:0000313" key="3">
    <source>
        <dbReference type="Proteomes" id="UP000653411"/>
    </source>
</evidence>
<dbReference type="InterPro" id="IPR045361">
    <property type="entry name" value="CIS_tube_prot_N"/>
</dbReference>
<organism evidence="2 3">
    <name type="scientific">Streptomyces fuscichromogenes</name>
    <dbReference type="NCBI Taxonomy" id="1324013"/>
    <lineage>
        <taxon>Bacteria</taxon>
        <taxon>Bacillati</taxon>
        <taxon>Actinomycetota</taxon>
        <taxon>Actinomycetes</taxon>
        <taxon>Kitasatosporales</taxon>
        <taxon>Streptomycetaceae</taxon>
        <taxon>Streptomyces</taxon>
    </lineage>
</organism>
<evidence type="ECO:0000313" key="2">
    <source>
        <dbReference type="EMBL" id="GGN04548.1"/>
    </source>
</evidence>
<accession>A0A917XC31</accession>
<dbReference type="RefSeq" id="WP_189262974.1">
    <property type="nucleotide sequence ID" value="NZ_BMML01000005.1"/>
</dbReference>